<feature type="region of interest" description="Disordered" evidence="1">
    <location>
        <begin position="156"/>
        <end position="187"/>
    </location>
</feature>
<gene>
    <name evidence="2" type="ORF">FLL45_16010</name>
</gene>
<reference evidence="2 3" key="1">
    <citation type="submission" date="2019-06" db="EMBL/GenBank/DDBJ databases">
        <title>Draft genome of Aliikangiella marina GYP-15.</title>
        <authorList>
            <person name="Wang G."/>
        </authorList>
    </citation>
    <scope>NUCLEOTIDE SEQUENCE [LARGE SCALE GENOMIC DNA]</scope>
    <source>
        <strain evidence="2 3">GYP-15</strain>
    </source>
</reference>
<protein>
    <submittedName>
        <fullName evidence="2">Uncharacterized protein</fullName>
    </submittedName>
</protein>
<accession>A0A545T6W7</accession>
<comment type="caution">
    <text evidence="2">The sequence shown here is derived from an EMBL/GenBank/DDBJ whole genome shotgun (WGS) entry which is preliminary data.</text>
</comment>
<dbReference type="OrthoDB" id="6195387at2"/>
<evidence type="ECO:0000313" key="2">
    <source>
        <dbReference type="EMBL" id="TQV72967.1"/>
    </source>
</evidence>
<name>A0A545T6W7_9GAMM</name>
<proteinExistence type="predicted"/>
<dbReference type="RefSeq" id="WP_142943106.1">
    <property type="nucleotide sequence ID" value="NZ_VIKR01000004.1"/>
</dbReference>
<evidence type="ECO:0000313" key="3">
    <source>
        <dbReference type="Proteomes" id="UP000317839"/>
    </source>
</evidence>
<feature type="compositionally biased region" description="Basic and acidic residues" evidence="1">
    <location>
        <begin position="156"/>
        <end position="180"/>
    </location>
</feature>
<evidence type="ECO:0000256" key="1">
    <source>
        <dbReference type="SAM" id="MobiDB-lite"/>
    </source>
</evidence>
<keyword evidence="3" id="KW-1185">Reference proteome</keyword>
<dbReference type="AlphaFoldDB" id="A0A545T6W7"/>
<dbReference type="Proteomes" id="UP000317839">
    <property type="component" value="Unassembled WGS sequence"/>
</dbReference>
<organism evidence="2 3">
    <name type="scientific">Aliikangiella marina</name>
    <dbReference type="NCBI Taxonomy" id="1712262"/>
    <lineage>
        <taxon>Bacteria</taxon>
        <taxon>Pseudomonadati</taxon>
        <taxon>Pseudomonadota</taxon>
        <taxon>Gammaproteobacteria</taxon>
        <taxon>Oceanospirillales</taxon>
        <taxon>Pleioneaceae</taxon>
        <taxon>Aliikangiella</taxon>
    </lineage>
</organism>
<sequence length="250" mass="27829">MEQPDLELQLKVWKELAISKQVLMQTATKALGLKEECSTEELEAALKKTMSATKVAEDKLAAEQAQAKETIQSLEERLEKSEKANAGLIAERDQALQAQEAAENKVTAGRSANAEELKKIKAQLADKQKEIKQITKILADTPENVVKKMKGLKKEKMDEANARKKAEEVSRNLRKEKQKVEQNLTESKASLTQAAELVGNFRDLQKLANEQYNQLAETVEDKSSLEAVPALDEELLEAIENAAKTDEKSK</sequence>
<dbReference type="EMBL" id="VIKR01000004">
    <property type="protein sequence ID" value="TQV72967.1"/>
    <property type="molecule type" value="Genomic_DNA"/>
</dbReference>